<evidence type="ECO:0000256" key="9">
    <source>
        <dbReference type="SAM" id="Phobius"/>
    </source>
</evidence>
<dbReference type="PANTHER" id="PTHR45638">
    <property type="entry name" value="CYCLIC NUCLEOTIDE-GATED CATION CHANNEL SUBUNIT A"/>
    <property type="match status" value="1"/>
</dbReference>
<feature type="domain" description="Cyclic nucleotide-binding" evidence="10">
    <location>
        <begin position="648"/>
        <end position="731"/>
    </location>
</feature>
<feature type="transmembrane region" description="Helical" evidence="9">
    <location>
        <begin position="1559"/>
        <end position="1587"/>
    </location>
</feature>
<sequence>MKRMSKSFVVRVMPQMEGLVIDVRSALDPHSTFIKIWRQVLCAALTYDLFLIPFTVAFRPHEKVVETPEGIVFYVTELLFLIDFWVKLNTGYYEDGSVHRDLYKSRMKYVRSKEFVLDVAAMVPWSLLPIELDASKMWLEVPKLLRLWRLPMYLSNLDDVYARHFEALKIFNVIVGTLVLSHYVACIRFSFGYDYHHYNHWLPKVPTDPHTPRRQYLMSLFWGFGMLTGLFEGELPHSIGEFVFTLCVALGGFSVFTYLCGMFFMLSKCESAQTEAAEARINQLKHIMSFHEVPDNLHDRAIEYLKINLLYNWTLVPLQLGFPVIDVDLWYINLLNTVADIMLAADIYFNFNLSFVSNAEKITSTTRCARRYFHDGFVWDLLMALPYSAFATNNVRYPRLRIPRLLRAWHLKRHLHEIEKFIHLNNKRKLLLFGALLLVLCHVVACLYFSITFLEGFSPEEDSWIPSDDVLLIKLTHDRFIDVHNTTLVAGSSALGWIAARQYSRSLYYATNVLTGLGRTMEPTTDRQYGAALVFMFSGFIVTAIVVDNVQKRFTASAYEQKEFFAVRTRIQLFLRRQDAPFAIHHRVNSFLDYWWSAHRGARVNDLLMELPLGYRREVLRAICAPALQTLALLGGVRPVWKELEMAFVDRVQFVLYGQGEFIYRAGENAHSVYFLLRGAVKLRLQGTPNKNIPEGGFFGTCALNAEEDNNRYTTDAVASSGCVLVQLLRDDGEALGDVFSHFDIALRQLEQRLFENKLARFASDNISHGADTSPPSRWHILLHSAWDPDSIGAMVWQSWLFIAMTVQWVLVIYHIAFGIGRDHFVALDSVTVVLELSFVLDMYVQSRSGYHEFGNKVMDLKRIRYRYFHSRTFIIDLIALVPFFMLNWAIPATRYEAFNVNKLVRLLKVPGQFRQLEQRFLKRTTELRLFKLVYYAFLLTHVAGCMYFDFSSHLSLMNLYDPNIASRDIDFGTTKWVLPASFKDADVSYQYFSALFVMYGLMSAAYQGELPKTAMQSIFSVVTMISGFFLFAYVIGNFADIIEMMDSGNREFNERIGSVRQLMEHFSLPDAISAKLRTFFFFRRFHTITQEDLIESCLSPTLVTDIRLLNLQAMINKVPFLSGMEASITQMLVARFNQVLVLKDEYVYKFGDEGSDMYFVFTGVLSVLAFVRNKKGELPRGKPRGSTGRSTGYGQENDVDPKVLTQLGELASGDFFGENALFSDSPRNSFVLSKTSSILYQLSRESLEKVFDLYPAWKKQVLQTMKVQQKQRRLHSRIDRQRDEGSVASTRDDLGNNEEEITDVLQSIPIKTPPRPTRKGWLKFSPRSLDWLIRGTPAQGQPHLMWLRLVVSCTVYIALIVPYRLTVDNLDRQSAICVVLRVVELLCDAVFILDIWVNWHLQEGELSIEFYEQDLRQSYKQERLFWDVVAAFPIDYLVYAAPSLAWFRLMCCVKMMNLVHYLAELNRQSISYEWTRLRAIWLLYTITMVWTGCAYFVIATHSGYGMEWNAWSPHISLKVVNTDNPPNKQLLLRFLRALYFSITAFVKKCRTFFPETTAHAVFTILASFMGMLITAFMIGEIASLYISLIRNQITFRKNQISVELYLARYKIAPTLRDRVRFFLSAMWSAHSGVNYEHVLAELPSKMRTEVVLHIAEAPLKTFLEAVFRPLMRTDGNSMGHLLHLLAQELKFEANPRGECVIVEGVLSSSMYFVVRGQLVSSSENTAISFRPTRYRRGQYFGEKGLLVLSVSQFSVRAVKACDLFALSSASLLRVLRSHGFVKLALAAAEETLTCLRSTTSNGLLPSAMDTWKEVLEDVLQRQRRDWLSRSTRILANSIGGTTTNSATQWSALLVDVQDSDKEDHGLARFTGLLELLAPHGASYERPRNTVIHTMTSDWPRASGKNRLRDMVVKMSKSPGKVSDKSFHASQ</sequence>
<keyword evidence="2" id="KW-0813">Transport</keyword>
<dbReference type="PROSITE" id="PS50042">
    <property type="entry name" value="CNMP_BINDING_3"/>
    <property type="match status" value="3"/>
</dbReference>
<proteinExistence type="predicted"/>
<evidence type="ECO:0000259" key="10">
    <source>
        <dbReference type="PROSITE" id="PS50042"/>
    </source>
</evidence>
<keyword evidence="6 9" id="KW-0472">Membrane</keyword>
<dbReference type="SUPFAM" id="SSF51206">
    <property type="entry name" value="cAMP-binding domain-like"/>
    <property type="match status" value="3"/>
</dbReference>
<protein>
    <recommendedName>
        <fullName evidence="10">Cyclic nucleotide-binding domain-containing protein</fullName>
    </recommendedName>
</protein>
<dbReference type="Proteomes" id="UP000794436">
    <property type="component" value="Unassembled WGS sequence"/>
</dbReference>
<dbReference type="SUPFAM" id="SSF81324">
    <property type="entry name" value="Voltage-gated potassium channels"/>
    <property type="match status" value="4"/>
</dbReference>
<feature type="region of interest" description="Disordered" evidence="8">
    <location>
        <begin position="1180"/>
        <end position="1199"/>
    </location>
</feature>
<feature type="transmembrane region" description="Helical" evidence="9">
    <location>
        <begin position="170"/>
        <end position="193"/>
    </location>
</feature>
<feature type="domain" description="Cyclic nucleotide-binding" evidence="10">
    <location>
        <begin position="1692"/>
        <end position="1776"/>
    </location>
</feature>
<dbReference type="Pfam" id="PF00520">
    <property type="entry name" value="Ion_trans"/>
    <property type="match status" value="4"/>
</dbReference>
<reference evidence="11" key="1">
    <citation type="submission" date="2019-03" db="EMBL/GenBank/DDBJ databases">
        <title>Long read genome sequence of the mycoparasitic Pythium oligandrum ATCC 38472 isolated from sugarbeet rhizosphere.</title>
        <authorList>
            <person name="Gaulin E."/>
        </authorList>
    </citation>
    <scope>NUCLEOTIDE SEQUENCE</scope>
    <source>
        <strain evidence="11">ATCC 38472_TT</strain>
    </source>
</reference>
<feature type="transmembrane region" description="Helical" evidence="9">
    <location>
        <begin position="1376"/>
        <end position="1398"/>
    </location>
</feature>
<dbReference type="PANTHER" id="PTHR45638:SF11">
    <property type="entry name" value="CYCLIC NUCLEOTIDE-GATED CATION CHANNEL SUBUNIT A"/>
    <property type="match status" value="1"/>
</dbReference>
<keyword evidence="3 9" id="KW-0812">Transmembrane</keyword>
<feature type="domain" description="Cyclic nucleotide-binding" evidence="10">
    <location>
        <begin position="1121"/>
        <end position="1252"/>
    </location>
</feature>
<dbReference type="InterPro" id="IPR014710">
    <property type="entry name" value="RmlC-like_jellyroll"/>
</dbReference>
<dbReference type="InterPro" id="IPR018490">
    <property type="entry name" value="cNMP-bd_dom_sf"/>
</dbReference>
<evidence type="ECO:0000313" key="11">
    <source>
        <dbReference type="EMBL" id="TMW64073.1"/>
    </source>
</evidence>
<keyword evidence="4 9" id="KW-1133">Transmembrane helix</keyword>
<feature type="region of interest" description="Disordered" evidence="8">
    <location>
        <begin position="1274"/>
        <end position="1294"/>
    </location>
</feature>
<feature type="transmembrane region" description="Helical" evidence="9">
    <location>
        <begin position="1345"/>
        <end position="1364"/>
    </location>
</feature>
<dbReference type="Pfam" id="PF00027">
    <property type="entry name" value="cNMP_binding"/>
    <property type="match status" value="2"/>
</dbReference>
<evidence type="ECO:0000256" key="2">
    <source>
        <dbReference type="ARBA" id="ARBA00022448"/>
    </source>
</evidence>
<keyword evidence="5" id="KW-0406">Ion transport</keyword>
<feature type="transmembrane region" description="Helical" evidence="9">
    <location>
        <begin position="989"/>
        <end position="1007"/>
    </location>
</feature>
<dbReference type="Gene3D" id="2.60.120.10">
    <property type="entry name" value="Jelly Rolls"/>
    <property type="match status" value="3"/>
</dbReference>
<keyword evidence="7" id="KW-1071">Ligand-gated ion channel</keyword>
<keyword evidence="7" id="KW-0407">Ion channel</keyword>
<dbReference type="GO" id="GO:0044877">
    <property type="term" value="F:protein-containing complex binding"/>
    <property type="evidence" value="ECO:0007669"/>
    <property type="project" value="TreeGrafter"/>
</dbReference>
<gene>
    <name evidence="11" type="ORF">Poli38472_014190</name>
</gene>
<feature type="transmembrane region" description="Helical" evidence="9">
    <location>
        <begin position="933"/>
        <end position="951"/>
    </location>
</feature>
<evidence type="ECO:0000256" key="3">
    <source>
        <dbReference type="ARBA" id="ARBA00022692"/>
    </source>
</evidence>
<feature type="transmembrane region" description="Helical" evidence="9">
    <location>
        <begin position="869"/>
        <end position="891"/>
    </location>
</feature>
<dbReference type="InterPro" id="IPR000595">
    <property type="entry name" value="cNMP-bd_dom"/>
</dbReference>
<evidence type="ECO:0000256" key="5">
    <source>
        <dbReference type="ARBA" id="ARBA00023065"/>
    </source>
</evidence>
<feature type="transmembrane region" description="Helical" evidence="9">
    <location>
        <begin position="1480"/>
        <end position="1499"/>
    </location>
</feature>
<accession>A0A8K1CKK4</accession>
<feature type="compositionally biased region" description="Basic and acidic residues" evidence="8">
    <location>
        <begin position="1277"/>
        <end position="1294"/>
    </location>
</feature>
<dbReference type="InterPro" id="IPR050866">
    <property type="entry name" value="CNG_cation_channel"/>
</dbReference>
<evidence type="ECO:0000256" key="6">
    <source>
        <dbReference type="ARBA" id="ARBA00023136"/>
    </source>
</evidence>
<dbReference type="OrthoDB" id="421226at2759"/>
<dbReference type="InterPro" id="IPR005821">
    <property type="entry name" value="Ion_trans_dom"/>
</dbReference>
<evidence type="ECO:0000256" key="8">
    <source>
        <dbReference type="SAM" id="MobiDB-lite"/>
    </source>
</evidence>
<comment type="subcellular location">
    <subcellularLocation>
        <location evidence="1">Membrane</location>
        <topology evidence="1">Multi-pass membrane protein</topology>
    </subcellularLocation>
</comment>
<feature type="transmembrane region" description="Helical" evidence="9">
    <location>
        <begin position="1425"/>
        <end position="1448"/>
    </location>
</feature>
<name>A0A8K1CKK4_PYTOL</name>
<organism evidence="11 12">
    <name type="scientific">Pythium oligandrum</name>
    <name type="common">Mycoparasitic fungus</name>
    <dbReference type="NCBI Taxonomy" id="41045"/>
    <lineage>
        <taxon>Eukaryota</taxon>
        <taxon>Sar</taxon>
        <taxon>Stramenopiles</taxon>
        <taxon>Oomycota</taxon>
        <taxon>Peronosporomycetes</taxon>
        <taxon>Pythiales</taxon>
        <taxon>Pythiaceae</taxon>
        <taxon>Pythium</taxon>
    </lineage>
</organism>
<dbReference type="CDD" id="cd00038">
    <property type="entry name" value="CAP_ED"/>
    <property type="match status" value="3"/>
</dbReference>
<feature type="transmembrane region" description="Helical" evidence="9">
    <location>
        <begin position="1019"/>
        <end position="1037"/>
    </location>
</feature>
<evidence type="ECO:0000256" key="4">
    <source>
        <dbReference type="ARBA" id="ARBA00022989"/>
    </source>
</evidence>
<evidence type="ECO:0000256" key="1">
    <source>
        <dbReference type="ARBA" id="ARBA00004141"/>
    </source>
</evidence>
<keyword evidence="12" id="KW-1185">Reference proteome</keyword>
<dbReference type="Gene3D" id="1.10.287.630">
    <property type="entry name" value="Helix hairpin bin"/>
    <property type="match status" value="2"/>
</dbReference>
<comment type="caution">
    <text evidence="11">The sequence shown here is derived from an EMBL/GenBank/DDBJ whole genome shotgun (WGS) entry which is preliminary data.</text>
</comment>
<feature type="transmembrane region" description="Helical" evidence="9">
    <location>
        <begin position="243"/>
        <end position="266"/>
    </location>
</feature>
<evidence type="ECO:0000256" key="7">
    <source>
        <dbReference type="ARBA" id="ARBA00023286"/>
    </source>
</evidence>
<feature type="transmembrane region" description="Helical" evidence="9">
    <location>
        <begin position="529"/>
        <end position="547"/>
    </location>
</feature>
<dbReference type="GO" id="GO:0005221">
    <property type="term" value="F:intracellularly cyclic nucleotide-activated monoatomic cation channel activity"/>
    <property type="evidence" value="ECO:0007669"/>
    <property type="project" value="InterPro"/>
</dbReference>
<dbReference type="GO" id="GO:0016020">
    <property type="term" value="C:membrane"/>
    <property type="evidence" value="ECO:0007669"/>
    <property type="project" value="UniProtKB-SubCell"/>
</dbReference>
<feature type="transmembrane region" description="Helical" evidence="9">
    <location>
        <begin position="430"/>
        <end position="451"/>
    </location>
</feature>
<dbReference type="Gene3D" id="1.10.287.70">
    <property type="match status" value="4"/>
</dbReference>
<evidence type="ECO:0000313" key="12">
    <source>
        <dbReference type="Proteomes" id="UP000794436"/>
    </source>
</evidence>
<dbReference type="EMBL" id="SPLM01000041">
    <property type="protein sequence ID" value="TMW64073.1"/>
    <property type="molecule type" value="Genomic_DNA"/>
</dbReference>
<feature type="transmembrane region" description="Helical" evidence="9">
    <location>
        <begin position="797"/>
        <end position="818"/>
    </location>
</feature>
<dbReference type="SMART" id="SM00100">
    <property type="entry name" value="cNMP"/>
    <property type="match status" value="3"/>
</dbReference>